<keyword evidence="2" id="KW-1185">Reference proteome</keyword>
<organism evidence="1 2">
    <name type="scientific">Melastoma candidum</name>
    <dbReference type="NCBI Taxonomy" id="119954"/>
    <lineage>
        <taxon>Eukaryota</taxon>
        <taxon>Viridiplantae</taxon>
        <taxon>Streptophyta</taxon>
        <taxon>Embryophyta</taxon>
        <taxon>Tracheophyta</taxon>
        <taxon>Spermatophyta</taxon>
        <taxon>Magnoliopsida</taxon>
        <taxon>eudicotyledons</taxon>
        <taxon>Gunneridae</taxon>
        <taxon>Pentapetalae</taxon>
        <taxon>rosids</taxon>
        <taxon>malvids</taxon>
        <taxon>Myrtales</taxon>
        <taxon>Melastomataceae</taxon>
        <taxon>Melastomatoideae</taxon>
        <taxon>Melastomateae</taxon>
        <taxon>Melastoma</taxon>
    </lineage>
</organism>
<name>A0ACB9R4J5_9MYRT</name>
<proteinExistence type="predicted"/>
<accession>A0ACB9R4J5</accession>
<gene>
    <name evidence="1" type="ORF">MLD38_012017</name>
</gene>
<evidence type="ECO:0000313" key="1">
    <source>
        <dbReference type="EMBL" id="KAI4373962.1"/>
    </source>
</evidence>
<evidence type="ECO:0000313" key="2">
    <source>
        <dbReference type="Proteomes" id="UP001057402"/>
    </source>
</evidence>
<dbReference type="EMBL" id="CM042883">
    <property type="protein sequence ID" value="KAI4373962.1"/>
    <property type="molecule type" value="Genomic_DNA"/>
</dbReference>
<protein>
    <submittedName>
        <fullName evidence="1">Uncharacterized protein</fullName>
    </submittedName>
</protein>
<sequence>MDNPPRRQRRRGDGASLTLPSSPTRSSFSSTSSSDFEFTVVVSPRMSASTLCPADDLFYKGQLLPLHHSSRISMVHTIISDASRPSSVTADLLPTNKAHKRGDSDGHRQGRQGYFGLSKFPAVFLRGEIKQRQRCEATTTPGPVNRMSVTAKEVIGKYLKKVKPIYEKLSSRKQQQQKTAIGIPPGSKNAFDPGNAGKGMHSIMDPLSQSFSGNLRHPRKRTCATSCPSPVHWSPSHSGVLIGGRPGFGTGSSSDGSSMEELRNAIQGAIAHCKNSMSRNCGDRDLGYPENWRLGKTRST</sequence>
<dbReference type="Proteomes" id="UP001057402">
    <property type="component" value="Chromosome 4"/>
</dbReference>
<reference evidence="2" key="1">
    <citation type="journal article" date="2023" name="Front. Plant Sci.">
        <title>Chromosomal-level genome assembly of Melastoma candidum provides insights into trichome evolution.</title>
        <authorList>
            <person name="Zhong Y."/>
            <person name="Wu W."/>
            <person name="Sun C."/>
            <person name="Zou P."/>
            <person name="Liu Y."/>
            <person name="Dai S."/>
            <person name="Zhou R."/>
        </authorList>
    </citation>
    <scope>NUCLEOTIDE SEQUENCE [LARGE SCALE GENOMIC DNA]</scope>
</reference>
<comment type="caution">
    <text evidence="1">The sequence shown here is derived from an EMBL/GenBank/DDBJ whole genome shotgun (WGS) entry which is preliminary data.</text>
</comment>